<proteinExistence type="predicted"/>
<accession>A0A6J5L515</accession>
<name>A0A6J5L515_9CAUD</name>
<gene>
    <name evidence="1" type="ORF">UFOVP116_36</name>
</gene>
<dbReference type="Gene3D" id="3.40.50.300">
    <property type="entry name" value="P-loop containing nucleotide triphosphate hydrolases"/>
    <property type="match status" value="1"/>
</dbReference>
<sequence>MSKSDGPKFIKDPHQKTHFKTDKDLEDFIKCCDPVTGPMYFLSNFFNIQHPKKGSMLFEPFPYQVGLIDTYNNFRHSVSLLPRQAGKCLQSETLINIKNNFTNKEYLIPIGIYHEFIRAKQSGTEPPDIAKFET</sequence>
<dbReference type="EMBL" id="LR796237">
    <property type="protein sequence ID" value="CAB4129544.1"/>
    <property type="molecule type" value="Genomic_DNA"/>
</dbReference>
<dbReference type="InterPro" id="IPR027417">
    <property type="entry name" value="P-loop_NTPase"/>
</dbReference>
<organism evidence="1">
    <name type="scientific">uncultured Caudovirales phage</name>
    <dbReference type="NCBI Taxonomy" id="2100421"/>
    <lineage>
        <taxon>Viruses</taxon>
        <taxon>Duplodnaviria</taxon>
        <taxon>Heunggongvirae</taxon>
        <taxon>Uroviricota</taxon>
        <taxon>Caudoviricetes</taxon>
        <taxon>Peduoviridae</taxon>
        <taxon>Maltschvirus</taxon>
        <taxon>Maltschvirus maltsch</taxon>
    </lineage>
</organism>
<evidence type="ECO:0000313" key="1">
    <source>
        <dbReference type="EMBL" id="CAB4129544.1"/>
    </source>
</evidence>
<reference evidence="1" key="1">
    <citation type="submission" date="2020-04" db="EMBL/GenBank/DDBJ databases">
        <authorList>
            <person name="Chiriac C."/>
            <person name="Salcher M."/>
            <person name="Ghai R."/>
            <person name="Kavagutti S V."/>
        </authorList>
    </citation>
    <scope>NUCLEOTIDE SEQUENCE</scope>
</reference>
<protein>
    <submittedName>
        <fullName evidence="1">Uncharacterized protein</fullName>
    </submittedName>
</protein>